<keyword evidence="3" id="KW-1185">Reference proteome</keyword>
<evidence type="ECO:0000256" key="1">
    <source>
        <dbReference type="SAM" id="MobiDB-lite"/>
    </source>
</evidence>
<evidence type="ECO:0000313" key="3">
    <source>
        <dbReference type="Proteomes" id="UP001066276"/>
    </source>
</evidence>
<reference evidence="2" key="1">
    <citation type="journal article" date="2022" name="bioRxiv">
        <title>Sequencing and chromosome-scale assembly of the giantPleurodeles waltlgenome.</title>
        <authorList>
            <person name="Brown T."/>
            <person name="Elewa A."/>
            <person name="Iarovenko S."/>
            <person name="Subramanian E."/>
            <person name="Araus A.J."/>
            <person name="Petzold A."/>
            <person name="Susuki M."/>
            <person name="Suzuki K.-i.T."/>
            <person name="Hayashi T."/>
            <person name="Toyoda A."/>
            <person name="Oliveira C."/>
            <person name="Osipova E."/>
            <person name="Leigh N.D."/>
            <person name="Simon A."/>
            <person name="Yun M.H."/>
        </authorList>
    </citation>
    <scope>NUCLEOTIDE SEQUENCE</scope>
    <source>
        <strain evidence="2">20211129_DDA</strain>
        <tissue evidence="2">Liver</tissue>
    </source>
</reference>
<evidence type="ECO:0000313" key="2">
    <source>
        <dbReference type="EMBL" id="KAJ1093773.1"/>
    </source>
</evidence>
<feature type="compositionally biased region" description="Basic and acidic residues" evidence="1">
    <location>
        <begin position="76"/>
        <end position="87"/>
    </location>
</feature>
<protein>
    <submittedName>
        <fullName evidence="2">Uncharacterized protein</fullName>
    </submittedName>
</protein>
<sequence>MENYGNNQDLDIEKIIKAAREAAAKHSKDWILKQIRGDGASEVPTEEEHTGDRPSVAARDEEEPLSESKKRQRNASRGDKKGDKQEAGELPEGWAPGPSEQRRIMVSKSG</sequence>
<accession>A0AAV7LRW6</accession>
<dbReference type="AlphaFoldDB" id="A0AAV7LRW6"/>
<dbReference type="EMBL" id="JANPWB010000015">
    <property type="protein sequence ID" value="KAJ1093773.1"/>
    <property type="molecule type" value="Genomic_DNA"/>
</dbReference>
<gene>
    <name evidence="2" type="ORF">NDU88_006865</name>
</gene>
<comment type="caution">
    <text evidence="2">The sequence shown here is derived from an EMBL/GenBank/DDBJ whole genome shotgun (WGS) entry which is preliminary data.</text>
</comment>
<proteinExistence type="predicted"/>
<name>A0AAV7LRW6_PLEWA</name>
<dbReference type="Proteomes" id="UP001066276">
    <property type="component" value="Chromosome 11"/>
</dbReference>
<organism evidence="2 3">
    <name type="scientific">Pleurodeles waltl</name>
    <name type="common">Iberian ribbed newt</name>
    <dbReference type="NCBI Taxonomy" id="8319"/>
    <lineage>
        <taxon>Eukaryota</taxon>
        <taxon>Metazoa</taxon>
        <taxon>Chordata</taxon>
        <taxon>Craniata</taxon>
        <taxon>Vertebrata</taxon>
        <taxon>Euteleostomi</taxon>
        <taxon>Amphibia</taxon>
        <taxon>Batrachia</taxon>
        <taxon>Caudata</taxon>
        <taxon>Salamandroidea</taxon>
        <taxon>Salamandridae</taxon>
        <taxon>Pleurodelinae</taxon>
        <taxon>Pleurodeles</taxon>
    </lineage>
</organism>
<feature type="region of interest" description="Disordered" evidence="1">
    <location>
        <begin position="35"/>
        <end position="110"/>
    </location>
</feature>